<dbReference type="Pfam" id="PF00512">
    <property type="entry name" value="HisKA"/>
    <property type="match status" value="1"/>
</dbReference>
<dbReference type="EC" id="2.7.13.3" evidence="3"/>
<evidence type="ECO:0000313" key="13">
    <source>
        <dbReference type="EMBL" id="OFW58501.1"/>
    </source>
</evidence>
<evidence type="ECO:0000259" key="12">
    <source>
        <dbReference type="PROSITE" id="PS50109"/>
    </source>
</evidence>
<dbReference type="AlphaFoldDB" id="A0A1F2WNS7"/>
<dbReference type="SUPFAM" id="SSF47384">
    <property type="entry name" value="Homodimeric domain of signal transducing histidine kinase"/>
    <property type="match status" value="1"/>
</dbReference>
<name>A0A1F2WNS7_9ACTN</name>
<dbReference type="Gene3D" id="3.30.450.40">
    <property type="match status" value="3"/>
</dbReference>
<dbReference type="InterPro" id="IPR029016">
    <property type="entry name" value="GAF-like_dom_sf"/>
</dbReference>
<proteinExistence type="predicted"/>
<dbReference type="CDD" id="cd00075">
    <property type="entry name" value="HATPase"/>
    <property type="match status" value="1"/>
</dbReference>
<dbReference type="Pfam" id="PF02518">
    <property type="entry name" value="HATPase_c"/>
    <property type="match status" value="1"/>
</dbReference>
<feature type="domain" description="Histidine kinase" evidence="12">
    <location>
        <begin position="866"/>
        <end position="1083"/>
    </location>
</feature>
<dbReference type="FunFam" id="3.30.565.10:FF:000023">
    <property type="entry name" value="PAS domain-containing sensor histidine kinase"/>
    <property type="match status" value="1"/>
</dbReference>
<dbReference type="InterPro" id="IPR004358">
    <property type="entry name" value="Sig_transdc_His_kin-like_C"/>
</dbReference>
<evidence type="ECO:0000256" key="8">
    <source>
        <dbReference type="ARBA" id="ARBA00022777"/>
    </source>
</evidence>
<dbReference type="Proteomes" id="UP000177876">
    <property type="component" value="Unassembled WGS sequence"/>
</dbReference>
<dbReference type="InterPro" id="IPR003018">
    <property type="entry name" value="GAF"/>
</dbReference>
<dbReference type="EMBL" id="MELK01000022">
    <property type="protein sequence ID" value="OFW58501.1"/>
    <property type="molecule type" value="Genomic_DNA"/>
</dbReference>
<dbReference type="CDD" id="cd00082">
    <property type="entry name" value="HisKA"/>
    <property type="match status" value="1"/>
</dbReference>
<organism evidence="13 14">
    <name type="scientific">Candidatus Solincola sediminis</name>
    <dbReference type="NCBI Taxonomy" id="1797199"/>
    <lineage>
        <taxon>Bacteria</taxon>
        <taxon>Bacillati</taxon>
        <taxon>Actinomycetota</taxon>
        <taxon>Candidatus Geothermincolia</taxon>
        <taxon>Candidatus Geothermincolales</taxon>
        <taxon>Candidatus Geothermincolaceae</taxon>
        <taxon>Candidatus Solincola</taxon>
    </lineage>
</organism>
<comment type="catalytic activity">
    <reaction evidence="1">
        <text>ATP + protein L-histidine = ADP + protein N-phospho-L-histidine.</text>
        <dbReference type="EC" id="2.7.13.3"/>
    </reaction>
</comment>
<evidence type="ECO:0000256" key="11">
    <source>
        <dbReference type="ARBA" id="ARBA00023136"/>
    </source>
</evidence>
<dbReference type="GO" id="GO:0005886">
    <property type="term" value="C:plasma membrane"/>
    <property type="evidence" value="ECO:0007669"/>
    <property type="project" value="UniProtKB-SubCell"/>
</dbReference>
<dbReference type="Gene3D" id="3.30.565.10">
    <property type="entry name" value="Histidine kinase-like ATPase, C-terminal domain"/>
    <property type="match status" value="1"/>
</dbReference>
<comment type="subcellular location">
    <subcellularLocation>
        <location evidence="2">Cell membrane</location>
    </subcellularLocation>
</comment>
<reference evidence="13 14" key="1">
    <citation type="journal article" date="2016" name="Nat. Commun.">
        <title>Thousands of microbial genomes shed light on interconnected biogeochemical processes in an aquifer system.</title>
        <authorList>
            <person name="Anantharaman K."/>
            <person name="Brown C.T."/>
            <person name="Hug L.A."/>
            <person name="Sharon I."/>
            <person name="Castelle C.J."/>
            <person name="Probst A.J."/>
            <person name="Thomas B.C."/>
            <person name="Singh A."/>
            <person name="Wilkins M.J."/>
            <person name="Karaoz U."/>
            <person name="Brodie E.L."/>
            <person name="Williams K.H."/>
            <person name="Hubbard S.S."/>
            <person name="Banfield J.F."/>
        </authorList>
    </citation>
    <scope>NUCLEOTIDE SEQUENCE [LARGE SCALE GENOMIC DNA]</scope>
</reference>
<dbReference type="STRING" id="1797197.A2Y75_02830"/>
<evidence type="ECO:0000256" key="1">
    <source>
        <dbReference type="ARBA" id="ARBA00000085"/>
    </source>
</evidence>
<keyword evidence="8" id="KW-0418">Kinase</keyword>
<keyword evidence="9" id="KW-0067">ATP-binding</keyword>
<dbReference type="InterPro" id="IPR005467">
    <property type="entry name" value="His_kinase_dom"/>
</dbReference>
<sequence length="1097" mass="122500">MKMDLKDAVNLYRDVLRRYSKSFSLDEVLGSVAEAINGKRAILFVRRDMSSFLEPKLGWNMAEDDKERIKDAILPLDWVTRQPARRYVVLDKERLSELGIEHLGEKSSDRIIIFPIRSHAHLRATLLIVIAEESRLPDQQGFKVAAICSILERMVELFSFEERPAQPDGDGEASRVELGILSNYLLGKTDYARAASLSLDLLIKLLNMDGGTVHRVRGAIGEQQATLIASRGWGGMPEIIDHLFENQLIDLLQAMRHSEEREVSLDAGRIAEYFPGVKPYFHANQVKSFLLTPIFDDDRLVGLLTLFGKAYTAMEPNDMELLVELADRLGALFSQEEEGYRVQPVGEMWNFPTLVENLFQLQGSALGLDDFLSSALRLVAIDLSASMAFAYFGDESGPDRNFLWYAGAVYGGETIFKETPGLSRMAMNLQRIAVVKPENPIMKELPAFEEAKADRLVLLLIPARDGGSFLLLGFYLPAEKRLTKAEMSSLNPMATMLLGLAKGLKAKRQSQGYRRSLEILTEIEGDLTAYEDAKQIMRVLARGGRELLDCDRAAIIILDEVEGSFEGITEIADRPEAAKLSPFAGLEMAQALQKGHALYSAEEENVGRTPSEGKEERSMIAVPLTGRTGKLGALVFEKMGREDFFGEFQRSLAHFLAGQAVSGLESYREGRRLEAAAEENQQLLSISKHLSSSVTLKEMCRRLYYEFEKLLGTEFLLLSIQGKAGDRRLVMFKGEPEKAETFDELLEPQGVLMTALARTGKVARNNLNTFLRDPGEDDLASKGIRSYMAIGLKGEDIKGVFLLGSTRGAVFGEREANLIEKTANLINSSISMPLRHEAFQGRIRLLEGMYRSQEEKLQSKTDLINMASHEIRHPLTLIMGFSEVLRDYGDTLDEGESKEVADKLHKAADRLRRSVVNMMEVSRIESGQLTVQAEEIDLKPLLMSLTEELKARSIQHEVEVEVEADAETIVADRDKLEIILFNLMDNAVKYSPPGSIVNVFARRSDSEILLGVRDQGQGISEEYLNFIFQPFRKGESKEHGSIKGMGLGLYIVNRLVEAHGGRIEVRSEHGRGSTFIARIPQTRTATESFSNPGLLRA</sequence>
<dbReference type="Pfam" id="PF01590">
    <property type="entry name" value="GAF"/>
    <property type="match status" value="1"/>
</dbReference>
<keyword evidence="10" id="KW-0902">Two-component regulatory system</keyword>
<evidence type="ECO:0000256" key="6">
    <source>
        <dbReference type="ARBA" id="ARBA00022679"/>
    </source>
</evidence>
<dbReference type="SUPFAM" id="SSF55874">
    <property type="entry name" value="ATPase domain of HSP90 chaperone/DNA topoisomerase II/histidine kinase"/>
    <property type="match status" value="1"/>
</dbReference>
<evidence type="ECO:0000256" key="10">
    <source>
        <dbReference type="ARBA" id="ARBA00023012"/>
    </source>
</evidence>
<evidence type="ECO:0000256" key="9">
    <source>
        <dbReference type="ARBA" id="ARBA00022840"/>
    </source>
</evidence>
<dbReference type="InterPro" id="IPR036097">
    <property type="entry name" value="HisK_dim/P_sf"/>
</dbReference>
<dbReference type="Gene3D" id="1.10.287.130">
    <property type="match status" value="1"/>
</dbReference>
<accession>A0A1F2WNS7</accession>
<dbReference type="InterPro" id="IPR003661">
    <property type="entry name" value="HisK_dim/P_dom"/>
</dbReference>
<keyword evidence="5" id="KW-0597">Phosphoprotein</keyword>
<keyword evidence="7" id="KW-0547">Nucleotide-binding</keyword>
<keyword evidence="11" id="KW-0472">Membrane</keyword>
<dbReference type="InterPro" id="IPR036890">
    <property type="entry name" value="HATPase_C_sf"/>
</dbReference>
<comment type="caution">
    <text evidence="13">The sequence shown here is derived from an EMBL/GenBank/DDBJ whole genome shotgun (WGS) entry which is preliminary data.</text>
</comment>
<dbReference type="SUPFAM" id="SSF55781">
    <property type="entry name" value="GAF domain-like"/>
    <property type="match status" value="3"/>
</dbReference>
<dbReference type="GO" id="GO:0000155">
    <property type="term" value="F:phosphorelay sensor kinase activity"/>
    <property type="evidence" value="ECO:0007669"/>
    <property type="project" value="InterPro"/>
</dbReference>
<evidence type="ECO:0000256" key="2">
    <source>
        <dbReference type="ARBA" id="ARBA00004236"/>
    </source>
</evidence>
<evidence type="ECO:0000313" key="14">
    <source>
        <dbReference type="Proteomes" id="UP000177876"/>
    </source>
</evidence>
<evidence type="ECO:0000256" key="5">
    <source>
        <dbReference type="ARBA" id="ARBA00022553"/>
    </source>
</evidence>
<gene>
    <name evidence="13" type="ORF">A2Y75_02830</name>
</gene>
<keyword evidence="6" id="KW-0808">Transferase</keyword>
<evidence type="ECO:0000256" key="4">
    <source>
        <dbReference type="ARBA" id="ARBA00022475"/>
    </source>
</evidence>
<dbReference type="SMART" id="SM00065">
    <property type="entry name" value="GAF"/>
    <property type="match status" value="2"/>
</dbReference>
<dbReference type="InterPro" id="IPR003594">
    <property type="entry name" value="HATPase_dom"/>
</dbReference>
<dbReference type="PROSITE" id="PS50109">
    <property type="entry name" value="HIS_KIN"/>
    <property type="match status" value="1"/>
</dbReference>
<dbReference type="SMART" id="SM00388">
    <property type="entry name" value="HisKA"/>
    <property type="match status" value="1"/>
</dbReference>
<dbReference type="PANTHER" id="PTHR43547:SF2">
    <property type="entry name" value="HYBRID SIGNAL TRANSDUCTION HISTIDINE KINASE C"/>
    <property type="match status" value="1"/>
</dbReference>
<evidence type="ECO:0000256" key="7">
    <source>
        <dbReference type="ARBA" id="ARBA00022741"/>
    </source>
</evidence>
<dbReference type="SMART" id="SM00387">
    <property type="entry name" value="HATPase_c"/>
    <property type="match status" value="1"/>
</dbReference>
<dbReference type="PRINTS" id="PR00344">
    <property type="entry name" value="BCTRLSENSOR"/>
</dbReference>
<dbReference type="PANTHER" id="PTHR43547">
    <property type="entry name" value="TWO-COMPONENT HISTIDINE KINASE"/>
    <property type="match status" value="1"/>
</dbReference>
<keyword evidence="4" id="KW-1003">Cell membrane</keyword>
<protein>
    <recommendedName>
        <fullName evidence="3">histidine kinase</fullName>
        <ecNumber evidence="3">2.7.13.3</ecNumber>
    </recommendedName>
</protein>
<dbReference type="GO" id="GO:0005524">
    <property type="term" value="F:ATP binding"/>
    <property type="evidence" value="ECO:0007669"/>
    <property type="project" value="UniProtKB-KW"/>
</dbReference>
<dbReference type="Pfam" id="PF13492">
    <property type="entry name" value="GAF_3"/>
    <property type="match status" value="1"/>
</dbReference>
<evidence type="ECO:0000256" key="3">
    <source>
        <dbReference type="ARBA" id="ARBA00012438"/>
    </source>
</evidence>